<dbReference type="OrthoDB" id="9807209at2"/>
<name>A0A2P6CEI6_9FLAO</name>
<dbReference type="AlphaFoldDB" id="A0A2P6CEI6"/>
<proteinExistence type="predicted"/>
<dbReference type="EMBL" id="MSCK01000001">
    <property type="protein sequence ID" value="PQJ73317.1"/>
    <property type="molecule type" value="Genomic_DNA"/>
</dbReference>
<dbReference type="Gene3D" id="3.40.50.2000">
    <property type="entry name" value="Glycogen Phosphorylase B"/>
    <property type="match status" value="2"/>
</dbReference>
<dbReference type="Proteomes" id="UP000247345">
    <property type="component" value="Unassembled WGS sequence"/>
</dbReference>
<dbReference type="SUPFAM" id="SSF53756">
    <property type="entry name" value="UDP-Glycosyltransferase/glycogen phosphorylase"/>
    <property type="match status" value="1"/>
</dbReference>
<sequence>MMVKKTILYITTDLLFLKNDFSGGSVVQKSHLSILLGLGYAIKILYVNTGNFSNNAPRFVSKNKTIFFKDHPILVDEIALSLTNVKVNIFTKITQILGNPTGYYYKFINDQNNSFLNKYIEQNNFHFVWAQWYYAGLLAVNLNITSFYVHHDWQYKLMKFKNKKSFKTSIITFSKKRIENKMIKNIDAIISVSDSDNQYFNELKYSSIYLPVTYSFNHIKKSTAKSTASLVHLGSLNTTANRVGLKNFLRNCWPSIKKQLPNVLLEIIGEMPDNDNDLICLIDQDKNIKVHGFVEDLTAVMHPYDIHLIPWNQDTGVRTRIPLIFYNKQCLVAMKNGVGGTAEITNNFNAILSDNWADYAKSIIKCYNDTNFRKELSNNGFNSYQENFSHESQFVRVKNFILKMKK</sequence>
<reference evidence="1 2" key="1">
    <citation type="submission" date="2016-12" db="EMBL/GenBank/DDBJ databases">
        <title>Trade-off between light-utilization and light-protection in marine flavobacteria.</title>
        <authorList>
            <person name="Kumagai Y."/>
            <person name="Yoshizawa S."/>
            <person name="Kogure K."/>
            <person name="Iwasaki W."/>
        </authorList>
    </citation>
    <scope>NUCLEOTIDE SEQUENCE [LARGE SCALE GENOMIC DNA]</scope>
    <source>
        <strain evidence="1 2">KCTC 12100</strain>
    </source>
</reference>
<accession>A0A2P6CEI6</accession>
<comment type="caution">
    <text evidence="1">The sequence shown here is derived from an EMBL/GenBank/DDBJ whole genome shotgun (WGS) entry which is preliminary data.</text>
</comment>
<evidence type="ECO:0000313" key="1">
    <source>
        <dbReference type="EMBL" id="PQJ73317.1"/>
    </source>
</evidence>
<evidence type="ECO:0008006" key="3">
    <source>
        <dbReference type="Google" id="ProtNLM"/>
    </source>
</evidence>
<protein>
    <recommendedName>
        <fullName evidence="3">Glycosyl transferase family 1 domain-containing protein</fullName>
    </recommendedName>
</protein>
<dbReference type="Pfam" id="PF13692">
    <property type="entry name" value="Glyco_trans_1_4"/>
    <property type="match status" value="1"/>
</dbReference>
<evidence type="ECO:0000313" key="2">
    <source>
        <dbReference type="Proteomes" id="UP000247345"/>
    </source>
</evidence>
<organism evidence="1 2">
    <name type="scientific">Polaribacter butkevichii</name>
    <dbReference type="NCBI Taxonomy" id="218490"/>
    <lineage>
        <taxon>Bacteria</taxon>
        <taxon>Pseudomonadati</taxon>
        <taxon>Bacteroidota</taxon>
        <taxon>Flavobacteriia</taxon>
        <taxon>Flavobacteriales</taxon>
        <taxon>Flavobacteriaceae</taxon>
    </lineage>
</organism>
<dbReference type="RefSeq" id="WP_105048982.1">
    <property type="nucleotide sequence ID" value="NZ_CP150661.1"/>
</dbReference>
<keyword evidence="2" id="KW-1185">Reference proteome</keyword>
<gene>
    <name evidence="1" type="ORF">BTO14_08605</name>
</gene>